<dbReference type="Gene3D" id="3.40.50.2300">
    <property type="match status" value="2"/>
</dbReference>
<dbReference type="RefSeq" id="WP_042555115.1">
    <property type="nucleotide sequence ID" value="NZ_JXQW01000057.1"/>
</dbReference>
<dbReference type="PANTHER" id="PTHR30146:SF109">
    <property type="entry name" value="HTH-TYPE TRANSCRIPTIONAL REGULATOR GALS"/>
    <property type="match status" value="1"/>
</dbReference>
<dbReference type="Proteomes" id="UP000032068">
    <property type="component" value="Unassembled WGS sequence"/>
</dbReference>
<dbReference type="Pfam" id="PF13377">
    <property type="entry name" value="Peripla_BP_3"/>
    <property type="match status" value="1"/>
</dbReference>
<comment type="caution">
    <text evidence="5">The sequence shown here is derived from an EMBL/GenBank/DDBJ whole genome shotgun (WGS) entry which is preliminary data.</text>
</comment>
<dbReference type="InterPro" id="IPR000843">
    <property type="entry name" value="HTH_LacI"/>
</dbReference>
<keyword evidence="1" id="KW-0805">Transcription regulation</keyword>
<dbReference type="OrthoDB" id="5621819at2"/>
<keyword evidence="2" id="KW-0238">DNA-binding</keyword>
<accession>A0A0D0KL47</accession>
<evidence type="ECO:0000313" key="6">
    <source>
        <dbReference type="Proteomes" id="UP000032068"/>
    </source>
</evidence>
<name>A0A0D0KL47_9PSED</name>
<dbReference type="CDD" id="cd01392">
    <property type="entry name" value="HTH_LacI"/>
    <property type="match status" value="1"/>
</dbReference>
<dbReference type="SUPFAM" id="SSF47413">
    <property type="entry name" value="lambda repressor-like DNA-binding domains"/>
    <property type="match status" value="1"/>
</dbReference>
<dbReference type="Pfam" id="PF00356">
    <property type="entry name" value="LacI"/>
    <property type="match status" value="1"/>
</dbReference>
<keyword evidence="3" id="KW-0804">Transcription</keyword>
<dbReference type="EMBL" id="JXQW01000057">
    <property type="protein sequence ID" value="KIP97685.1"/>
    <property type="molecule type" value="Genomic_DNA"/>
</dbReference>
<protein>
    <submittedName>
        <fullName evidence="5">LacI family transcriptional regulator</fullName>
    </submittedName>
</protein>
<dbReference type="GO" id="GO:0000976">
    <property type="term" value="F:transcription cis-regulatory region binding"/>
    <property type="evidence" value="ECO:0007669"/>
    <property type="project" value="TreeGrafter"/>
</dbReference>
<dbReference type="GO" id="GO:0003700">
    <property type="term" value="F:DNA-binding transcription factor activity"/>
    <property type="evidence" value="ECO:0007669"/>
    <property type="project" value="TreeGrafter"/>
</dbReference>
<proteinExistence type="predicted"/>
<evidence type="ECO:0000256" key="3">
    <source>
        <dbReference type="ARBA" id="ARBA00023163"/>
    </source>
</evidence>
<dbReference type="AlphaFoldDB" id="A0A0D0KL47"/>
<dbReference type="CDD" id="cd06284">
    <property type="entry name" value="PBP1_LacI-like"/>
    <property type="match status" value="1"/>
</dbReference>
<dbReference type="InterPro" id="IPR046335">
    <property type="entry name" value="LacI/GalR-like_sensor"/>
</dbReference>
<gene>
    <name evidence="5" type="ORF">RU08_17465</name>
</gene>
<dbReference type="SMART" id="SM00354">
    <property type="entry name" value="HTH_LACI"/>
    <property type="match status" value="1"/>
</dbReference>
<dbReference type="PROSITE" id="PS50932">
    <property type="entry name" value="HTH_LACI_2"/>
    <property type="match status" value="1"/>
</dbReference>
<sequence>MTNIRKVAALAGVSVATVSRTLKSPAQVSPETREKVLDAVEHAGYKPNLMAIQFRSQRTRNLVVLVPDIANTFFAQVIRGIQEAASAFDYRVLLCNTLGNPETERQFAELVDARQADGVIQLRAFDPFARQDHPPLVNICEIVDDAPWPTVSLNNRGAARTMTEHLLGLGHRRIGLIQGPPDSPLTRERFAGYREALDAAGIGLDPALLQDGNYDCQSGHAAAAHLLGVESRPTAIFCENDEMAMGAIRCIRQAGLRIPEDISVAGFDDISFAAFCDPPLTTIAQPAEAFGKHAVAMLLALLEGRSIAEHRLILPFELVVRSSTAACSQPPVEA</sequence>
<evidence type="ECO:0000256" key="2">
    <source>
        <dbReference type="ARBA" id="ARBA00023125"/>
    </source>
</evidence>
<evidence type="ECO:0000313" key="5">
    <source>
        <dbReference type="EMBL" id="KIP97685.1"/>
    </source>
</evidence>
<feature type="domain" description="HTH lacI-type" evidence="4">
    <location>
        <begin position="2"/>
        <end position="56"/>
    </location>
</feature>
<dbReference type="PANTHER" id="PTHR30146">
    <property type="entry name" value="LACI-RELATED TRANSCRIPTIONAL REPRESSOR"/>
    <property type="match status" value="1"/>
</dbReference>
<dbReference type="InterPro" id="IPR028082">
    <property type="entry name" value="Peripla_BP_I"/>
</dbReference>
<dbReference type="InterPro" id="IPR010982">
    <property type="entry name" value="Lambda_DNA-bd_dom_sf"/>
</dbReference>
<reference evidence="5 6" key="1">
    <citation type="submission" date="2014-12" db="EMBL/GenBank/DDBJ databases">
        <title>16Stimator: statistical estimation of ribosomal gene copy numbers from draft genome assemblies.</title>
        <authorList>
            <person name="Perisin M.A."/>
            <person name="Vetter M."/>
            <person name="Gilbert J.A."/>
            <person name="Bergelson J."/>
        </authorList>
    </citation>
    <scope>NUCLEOTIDE SEQUENCE [LARGE SCALE GENOMIC DNA]</scope>
    <source>
        <strain evidence="5 6">MEJ086</strain>
    </source>
</reference>
<evidence type="ECO:0000259" key="4">
    <source>
        <dbReference type="PROSITE" id="PS50932"/>
    </source>
</evidence>
<dbReference type="SUPFAM" id="SSF53822">
    <property type="entry name" value="Periplasmic binding protein-like I"/>
    <property type="match status" value="1"/>
</dbReference>
<evidence type="ECO:0000256" key="1">
    <source>
        <dbReference type="ARBA" id="ARBA00023015"/>
    </source>
</evidence>
<dbReference type="Gene3D" id="1.10.260.40">
    <property type="entry name" value="lambda repressor-like DNA-binding domains"/>
    <property type="match status" value="1"/>
</dbReference>
<organism evidence="5 6">
    <name type="scientific">Pseudomonas fulva</name>
    <dbReference type="NCBI Taxonomy" id="47880"/>
    <lineage>
        <taxon>Bacteria</taxon>
        <taxon>Pseudomonadati</taxon>
        <taxon>Pseudomonadota</taxon>
        <taxon>Gammaproteobacteria</taxon>
        <taxon>Pseudomonadales</taxon>
        <taxon>Pseudomonadaceae</taxon>
        <taxon>Pseudomonas</taxon>
    </lineage>
</organism>